<gene>
    <name evidence="6" type="ORF">B0X71_18790</name>
</gene>
<proteinExistence type="inferred from homology"/>
<geneLocation type="plasmid" evidence="6 7">
    <name>unnamed1</name>
</geneLocation>
<evidence type="ECO:0000313" key="7">
    <source>
        <dbReference type="Proteomes" id="UP000188184"/>
    </source>
</evidence>
<dbReference type="GO" id="GO:0004803">
    <property type="term" value="F:transposase activity"/>
    <property type="evidence" value="ECO:0007669"/>
    <property type="project" value="InterPro"/>
</dbReference>
<evidence type="ECO:0000256" key="2">
    <source>
        <dbReference type="ARBA" id="ARBA00010961"/>
    </source>
</evidence>
<dbReference type="Proteomes" id="UP000188184">
    <property type="component" value="Plasmid unnamed1"/>
</dbReference>
<dbReference type="GO" id="GO:0003677">
    <property type="term" value="F:DNA binding"/>
    <property type="evidence" value="ECO:0007669"/>
    <property type="project" value="UniProtKB-KW"/>
</dbReference>
<evidence type="ECO:0008006" key="8">
    <source>
        <dbReference type="Google" id="ProtNLM"/>
    </source>
</evidence>
<dbReference type="Pfam" id="PF00872">
    <property type="entry name" value="Transposase_mut"/>
    <property type="match status" value="1"/>
</dbReference>
<keyword evidence="6" id="KW-0614">Plasmid</keyword>
<evidence type="ECO:0000256" key="1">
    <source>
        <dbReference type="ARBA" id="ARBA00002190"/>
    </source>
</evidence>
<protein>
    <recommendedName>
        <fullName evidence="8">Mutator family transposase</fullName>
    </recommendedName>
</protein>
<evidence type="ECO:0000256" key="3">
    <source>
        <dbReference type="ARBA" id="ARBA00022578"/>
    </source>
</evidence>
<sequence>MVYRSEDREETAEALVAFIAKWKTPYPRVAQSLADNQYLLTFSDFSASIWPSIYLMNLIDSFNKEIKKYSRCKAQFSIEEASWIRDK</sequence>
<dbReference type="EMBL" id="CP019641">
    <property type="protein sequence ID" value="AQQ55233.1"/>
    <property type="molecule type" value="Genomic_DNA"/>
</dbReference>
<dbReference type="AlphaFoldDB" id="A0A1Q2L486"/>
<reference evidence="6 7" key="1">
    <citation type="submission" date="2017-02" db="EMBL/GenBank/DDBJ databases">
        <title>The complete genomic sequence of a novel cold adapted crude oil-degrading bacterium Planococcus qaidamina Y42.</title>
        <authorList>
            <person name="Yang R."/>
        </authorList>
    </citation>
    <scope>NUCLEOTIDE SEQUENCE [LARGE SCALE GENOMIC DNA]</scope>
    <source>
        <strain evidence="6 7">Y42</strain>
        <plasmid evidence="6 7">unnamed1</plasmid>
    </source>
</reference>
<dbReference type="KEGG" id="pmar:B0X71_18790"/>
<dbReference type="InterPro" id="IPR001207">
    <property type="entry name" value="Transposase_mutator"/>
</dbReference>
<comment type="function">
    <text evidence="1">Required for the transposition of the insertion element.</text>
</comment>
<keyword evidence="3" id="KW-0815">Transposition</keyword>
<evidence type="ECO:0000313" key="6">
    <source>
        <dbReference type="EMBL" id="AQQ55233.1"/>
    </source>
</evidence>
<keyword evidence="5" id="KW-0233">DNA recombination</keyword>
<accession>A0A1Q2L486</accession>
<evidence type="ECO:0000256" key="5">
    <source>
        <dbReference type="ARBA" id="ARBA00023172"/>
    </source>
</evidence>
<dbReference type="GO" id="GO:0006313">
    <property type="term" value="P:DNA transposition"/>
    <property type="evidence" value="ECO:0007669"/>
    <property type="project" value="InterPro"/>
</dbReference>
<organism evidence="6 7">
    <name type="scientific">Planococcus lenghuensis</name>
    <dbReference type="NCBI Taxonomy" id="2213202"/>
    <lineage>
        <taxon>Bacteria</taxon>
        <taxon>Bacillati</taxon>
        <taxon>Bacillota</taxon>
        <taxon>Bacilli</taxon>
        <taxon>Bacillales</taxon>
        <taxon>Caryophanaceae</taxon>
        <taxon>Planococcus</taxon>
    </lineage>
</organism>
<keyword evidence="7" id="KW-1185">Reference proteome</keyword>
<keyword evidence="4" id="KW-0238">DNA-binding</keyword>
<evidence type="ECO:0000256" key="4">
    <source>
        <dbReference type="ARBA" id="ARBA00023125"/>
    </source>
</evidence>
<name>A0A1Q2L486_9BACL</name>
<comment type="similarity">
    <text evidence="2">Belongs to the transposase mutator family.</text>
</comment>